<dbReference type="InterPro" id="IPR047971">
    <property type="entry name" value="ExeM-like"/>
</dbReference>
<dbReference type="InterPro" id="IPR006179">
    <property type="entry name" value="5_nucleotidase/apyrase"/>
</dbReference>
<keyword evidence="1" id="KW-0732">Signal</keyword>
<dbReference type="SUPFAM" id="SSF56219">
    <property type="entry name" value="DNase I-like"/>
    <property type="match status" value="1"/>
</dbReference>
<feature type="domain" description="Calcineurin-like phosphoesterase" evidence="3">
    <location>
        <begin position="796"/>
        <end position="1025"/>
    </location>
</feature>
<dbReference type="SUPFAM" id="SSF55816">
    <property type="entry name" value="5'-nucleotidase (syn. UDP-sugar hydrolase), C-terminal domain"/>
    <property type="match status" value="1"/>
</dbReference>
<evidence type="ECO:0000256" key="1">
    <source>
        <dbReference type="ARBA" id="ARBA00022729"/>
    </source>
</evidence>
<dbReference type="EMBL" id="VFQE01000001">
    <property type="protein sequence ID" value="TQN43229.1"/>
    <property type="molecule type" value="Genomic_DNA"/>
</dbReference>
<dbReference type="Gene3D" id="3.60.10.10">
    <property type="entry name" value="Endonuclease/exonuclease/phosphatase"/>
    <property type="match status" value="1"/>
</dbReference>
<dbReference type="InterPro" id="IPR006311">
    <property type="entry name" value="TAT_signal"/>
</dbReference>
<evidence type="ECO:0000259" key="5">
    <source>
        <dbReference type="Pfam" id="PF03372"/>
    </source>
</evidence>
<dbReference type="InterPro" id="IPR036907">
    <property type="entry name" value="5'-Nucleotdase_C_sf"/>
</dbReference>
<dbReference type="NCBIfam" id="NF033681">
    <property type="entry name" value="ExeM_NucH_DNase"/>
    <property type="match status" value="1"/>
</dbReference>
<comment type="caution">
    <text evidence="6">The sequence shown here is derived from an EMBL/GenBank/DDBJ whole genome shotgun (WGS) entry which is preliminary data.</text>
</comment>
<evidence type="ECO:0000259" key="4">
    <source>
        <dbReference type="Pfam" id="PF02872"/>
    </source>
</evidence>
<organism evidence="6 7">
    <name type="scientific">Blastococcus colisei</name>
    <dbReference type="NCBI Taxonomy" id="1564162"/>
    <lineage>
        <taxon>Bacteria</taxon>
        <taxon>Bacillati</taxon>
        <taxon>Actinomycetota</taxon>
        <taxon>Actinomycetes</taxon>
        <taxon>Geodermatophilales</taxon>
        <taxon>Geodermatophilaceae</taxon>
        <taxon>Blastococcus</taxon>
    </lineage>
</organism>
<dbReference type="PRINTS" id="PR01607">
    <property type="entry name" value="APYRASEFAMLY"/>
</dbReference>
<feature type="domain" description="Endonuclease/exonuclease/phosphatase" evidence="5">
    <location>
        <begin position="479"/>
        <end position="764"/>
    </location>
</feature>
<reference evidence="6 7" key="1">
    <citation type="submission" date="2019-06" db="EMBL/GenBank/DDBJ databases">
        <title>Sequencing the genomes of 1000 actinobacteria strains.</title>
        <authorList>
            <person name="Klenk H.-P."/>
        </authorList>
    </citation>
    <scope>NUCLEOTIDE SEQUENCE [LARGE SCALE GENOMIC DNA]</scope>
    <source>
        <strain evidence="6 7">DSM 46837</strain>
    </source>
</reference>
<feature type="region of interest" description="Disordered" evidence="2">
    <location>
        <begin position="627"/>
        <end position="646"/>
    </location>
</feature>
<dbReference type="OrthoDB" id="1016457at2"/>
<dbReference type="PANTHER" id="PTHR42834">
    <property type="entry name" value="ENDONUCLEASE/EXONUCLEASE/PHOSPHATASE FAMILY PROTEIN (AFU_ORTHOLOGUE AFUA_3G09210)"/>
    <property type="match status" value="1"/>
</dbReference>
<keyword evidence="7" id="KW-1185">Reference proteome</keyword>
<dbReference type="Pfam" id="PF03372">
    <property type="entry name" value="Exo_endo_phos"/>
    <property type="match status" value="1"/>
</dbReference>
<name>A0A543PGL2_9ACTN</name>
<evidence type="ECO:0000313" key="7">
    <source>
        <dbReference type="Proteomes" id="UP000319865"/>
    </source>
</evidence>
<evidence type="ECO:0000259" key="3">
    <source>
        <dbReference type="Pfam" id="PF00149"/>
    </source>
</evidence>
<proteinExistence type="predicted"/>
<dbReference type="Gene3D" id="3.90.780.10">
    <property type="entry name" value="5'-Nucleotidase, C-terminal domain"/>
    <property type="match status" value="1"/>
</dbReference>
<dbReference type="PROSITE" id="PS51318">
    <property type="entry name" value="TAT"/>
    <property type="match status" value="1"/>
</dbReference>
<accession>A0A543PGL2</accession>
<dbReference type="SUPFAM" id="SSF56300">
    <property type="entry name" value="Metallo-dependent phosphatases"/>
    <property type="match status" value="1"/>
</dbReference>
<dbReference type="Gene3D" id="3.60.21.10">
    <property type="match status" value="1"/>
</dbReference>
<protein>
    <submittedName>
        <fullName evidence="6">5'-nucleotidase</fullName>
    </submittedName>
</protein>
<feature type="domain" description="5'-Nucleotidase C-terminal" evidence="4">
    <location>
        <begin position="1113"/>
        <end position="1283"/>
    </location>
</feature>
<feature type="compositionally biased region" description="Low complexity" evidence="2">
    <location>
        <begin position="631"/>
        <end position="643"/>
    </location>
</feature>
<dbReference type="RefSeq" id="WP_142025757.1">
    <property type="nucleotide sequence ID" value="NZ_VFQE01000001.1"/>
</dbReference>
<dbReference type="InterPro" id="IPR004843">
    <property type="entry name" value="Calcineurin-like_PHP"/>
</dbReference>
<sequence>MPEQPGTTSPRATARVVARRAVLGTAAASIAVVGMPVVALAAPPATPFISEIHYDDDGTDTGEFIEVQLPAGTSSAGLSIELYNQEGSNYDTDALPELTAPAGRAAVVVVDYPTDGIQNGPTDGMALVHEDGTVLEFLSYEGLVTAAAGQGMAAGTTTTDIGVSERSVPEGQSLSRVHDAAADELVWSGPAAATRGVVNGAEGGEPGGEGPAVCDVTPTHEIGEVQGASGVTPLDGQQVTVQGVVVGDLPDMSGFYLQDVDGDGNPATSDGIFVFSPLEVDLGDTVTAAGTAEEYFDQTQVSAGDAAEVCAEGATADLPAAAALDLPADDAARERFEGMLVAPADGLTVSEVYDLTRFGELTLSEGGILVQPTELARPGPDAEAVAEQNALRRIVLDDGLTARVSPATAPYLSPENPVRVGDELDFTSPLVLGYGFDSWRLQPADGTADGTFAPQDTRPAAPDEVGGDIQVGAFNVLNYFLTFGDSDTARGALTPEAFELQAAKIVTAINEMDADVLALMEIEDTASTAFGDSSPDQAVADLVRRLNEAAGTEKWAFTAFPDELLAVDRDVIRNAIIYQPAAVTPVGDSVGLVDEANFDNAREPIAQTFEAQGDQFTVIANHFKSKGSGDGANADQGDGQGASNPDRIGQAEALAGFVEDLRASTGDDDVMVLGDLNAYSQEDPIQVLRDAGLIDLGTQFDEGRYSYVFDDESGSLDHAMATDGLTAKVTDVAHWNINSVESFAYQYNGAPGLYASDPFRSSDHDPILVGLDLSGTGTGGGTDGGDDDGITELQLLGINDFHGRLSAGDTTRPPAEGAVALAGTVEEQRARDDVDATLLLSAGDNIGASPFVSSVQQDVPTLEVLNEMGLQASAVGNHEFDRGFADLIDRVGVDGESGLADFPYLGANVYGADGTAALPEYALLDAAGVTVAVIGVVTQETSSLVSPAGIEGITFGDPVEATDRVVAELTDGAGDEADVIVLLAHEGAPASDSLEEQLAADTAFAAIVNGVDAEVDAIFTGHTHQSYAWEAPVPGGEGVRPVIQTGSYAMALGRIALTYEEATDEVTAFTVENLPLTERTEEELVAAYPRVAEVAATVAAAQAFAEAVGSEVIGSVTADITRAFTADGTEDRGSYSALGGLVADSYVYGSELSAIEPADLGLVNPGGLRADLLHGDDGQITLAEANAVTPFANDLVVTSLTGAQLVQVLEQQWQPEGSSRPFLALGTSEELTWSYDPAAPAGERIIVDSIRISGEPIDLGATYRVATNSFLAAGGDNFTAFAEGTTEGTGLIDFDSFQAYLEENPALDPANYVDRVTVGEAEEPAPVTGVTVSPTTFAARDRVTVSVTGFGPSERVVVTLDGDRLGRVRTDADGAGSLRVRIPRGVEAGSAEIVATGSDSDRTATVQVEITAPEQPGSGWSGNGGAVGQLLSWFQEVFGKLLRGWFGN</sequence>
<dbReference type="GO" id="GO:0016787">
    <property type="term" value="F:hydrolase activity"/>
    <property type="evidence" value="ECO:0007669"/>
    <property type="project" value="InterPro"/>
</dbReference>
<gene>
    <name evidence="6" type="ORF">FHU33_2665</name>
</gene>
<dbReference type="Pfam" id="PF00149">
    <property type="entry name" value="Metallophos"/>
    <property type="match status" value="1"/>
</dbReference>
<evidence type="ECO:0000313" key="6">
    <source>
        <dbReference type="EMBL" id="TQN43229.1"/>
    </source>
</evidence>
<dbReference type="InterPro" id="IPR036691">
    <property type="entry name" value="Endo/exonu/phosph_ase_sf"/>
</dbReference>
<dbReference type="InterPro" id="IPR005135">
    <property type="entry name" value="Endo/exonuclease/phosphatase"/>
</dbReference>
<dbReference type="InterPro" id="IPR029052">
    <property type="entry name" value="Metallo-depent_PP-like"/>
</dbReference>
<dbReference type="CDD" id="cd04486">
    <property type="entry name" value="YhcR_OBF_like"/>
    <property type="match status" value="1"/>
</dbReference>
<dbReference type="InterPro" id="IPR008334">
    <property type="entry name" value="5'-Nucleotdase_C"/>
</dbReference>
<dbReference type="PANTHER" id="PTHR42834:SF1">
    <property type="entry name" value="ENDONUCLEASE_EXONUCLEASE_PHOSPHATASE FAMILY PROTEIN (AFU_ORTHOLOGUE AFUA_3G09210)"/>
    <property type="match status" value="1"/>
</dbReference>
<dbReference type="Pfam" id="PF02872">
    <property type="entry name" value="5_nucleotid_C"/>
    <property type="match status" value="1"/>
</dbReference>
<dbReference type="GO" id="GO:0009166">
    <property type="term" value="P:nucleotide catabolic process"/>
    <property type="evidence" value="ECO:0007669"/>
    <property type="project" value="InterPro"/>
</dbReference>
<dbReference type="CDD" id="cd10283">
    <property type="entry name" value="MnuA_DNase1-like"/>
    <property type="match status" value="1"/>
</dbReference>
<dbReference type="Proteomes" id="UP000319865">
    <property type="component" value="Unassembled WGS sequence"/>
</dbReference>
<evidence type="ECO:0000256" key="2">
    <source>
        <dbReference type="SAM" id="MobiDB-lite"/>
    </source>
</evidence>